<keyword evidence="3" id="KW-1185">Reference proteome</keyword>
<dbReference type="InterPro" id="IPR029044">
    <property type="entry name" value="Nucleotide-diphossugar_trans"/>
</dbReference>
<organism evidence="2 3">
    <name type="scientific">Limimaricola pyoseonensis</name>
    <dbReference type="NCBI Taxonomy" id="521013"/>
    <lineage>
        <taxon>Bacteria</taxon>
        <taxon>Pseudomonadati</taxon>
        <taxon>Pseudomonadota</taxon>
        <taxon>Alphaproteobacteria</taxon>
        <taxon>Rhodobacterales</taxon>
        <taxon>Paracoccaceae</taxon>
        <taxon>Limimaricola</taxon>
    </lineage>
</organism>
<dbReference type="CDD" id="cd00761">
    <property type="entry name" value="Glyco_tranf_GTA_type"/>
    <property type="match status" value="1"/>
</dbReference>
<dbReference type="AlphaFoldDB" id="A0A1G7J163"/>
<dbReference type="Pfam" id="PF00535">
    <property type="entry name" value="Glycos_transf_2"/>
    <property type="match status" value="1"/>
</dbReference>
<evidence type="ECO:0000313" key="2">
    <source>
        <dbReference type="EMBL" id="SDF18544.1"/>
    </source>
</evidence>
<dbReference type="EMBL" id="FNAT01000008">
    <property type="protein sequence ID" value="SDF18544.1"/>
    <property type="molecule type" value="Genomic_DNA"/>
</dbReference>
<sequence>MTDRDPPLPRPLITICACTYRRPKGLTALLRSCRALRTRPDFDLRFVVLDNDDTPSAREVVARETRDFPWPCRYLHAPEPGIPVVRNRALEAAGETGFIVFVDDDETVTPDWLLALWDTQRATGATFVQGPVRMLVHDARDEWWLSTLFFRQRRFADRAKRQESWTNNVIVDLDFVARTGCRFEERLRYDGGTDTLFFQDIVRHGGRGAYAAEAWVCELQPKSRLTWRWAVNRQFRYGATRAMTVRLREPPGRAAAYCLLRGAGMAVVGTGLLASAALRGRVGIADGVALWSRAAGIVSGMAGLRKLEYAR</sequence>
<accession>A0A1G7J163</accession>
<dbReference type="Proteomes" id="UP000198922">
    <property type="component" value="Unassembled WGS sequence"/>
</dbReference>
<dbReference type="RefSeq" id="WP_165612640.1">
    <property type="nucleotide sequence ID" value="NZ_FNAT01000008.1"/>
</dbReference>
<dbReference type="PANTHER" id="PTHR43685">
    <property type="entry name" value="GLYCOSYLTRANSFERASE"/>
    <property type="match status" value="1"/>
</dbReference>
<protein>
    <submittedName>
        <fullName evidence="2">Succinoglycan biosynthesis protein ExoM</fullName>
    </submittedName>
</protein>
<dbReference type="InterPro" id="IPR001173">
    <property type="entry name" value="Glyco_trans_2-like"/>
</dbReference>
<dbReference type="Gene3D" id="3.90.550.10">
    <property type="entry name" value="Spore Coat Polysaccharide Biosynthesis Protein SpsA, Chain A"/>
    <property type="match status" value="1"/>
</dbReference>
<reference evidence="3" key="1">
    <citation type="submission" date="2016-10" db="EMBL/GenBank/DDBJ databases">
        <authorList>
            <person name="Varghese N."/>
            <person name="Submissions S."/>
        </authorList>
    </citation>
    <scope>NUCLEOTIDE SEQUENCE [LARGE SCALE GENOMIC DNA]</scope>
    <source>
        <strain evidence="3">DSM 21424</strain>
    </source>
</reference>
<feature type="domain" description="Glycosyltransferase 2-like" evidence="1">
    <location>
        <begin position="14"/>
        <end position="167"/>
    </location>
</feature>
<evidence type="ECO:0000259" key="1">
    <source>
        <dbReference type="Pfam" id="PF00535"/>
    </source>
</evidence>
<gene>
    <name evidence="2" type="ORF">SAMN04488567_3602</name>
</gene>
<dbReference type="InterPro" id="IPR050834">
    <property type="entry name" value="Glycosyltransf_2"/>
</dbReference>
<name>A0A1G7J163_9RHOB</name>
<dbReference type="PANTHER" id="PTHR43685:SF2">
    <property type="entry name" value="GLYCOSYLTRANSFERASE 2-LIKE DOMAIN-CONTAINING PROTEIN"/>
    <property type="match status" value="1"/>
</dbReference>
<proteinExistence type="predicted"/>
<dbReference type="SUPFAM" id="SSF53448">
    <property type="entry name" value="Nucleotide-diphospho-sugar transferases"/>
    <property type="match status" value="1"/>
</dbReference>
<evidence type="ECO:0000313" key="3">
    <source>
        <dbReference type="Proteomes" id="UP000198922"/>
    </source>
</evidence>
<dbReference type="STRING" id="521013.SAMN04488567_3602"/>